<protein>
    <submittedName>
        <fullName evidence="1">Uncharacterized protein</fullName>
    </submittedName>
</protein>
<reference evidence="1" key="1">
    <citation type="submission" date="2014-11" db="EMBL/GenBank/DDBJ databases">
        <authorList>
            <person name="Amaro Gonzalez C."/>
        </authorList>
    </citation>
    <scope>NUCLEOTIDE SEQUENCE</scope>
</reference>
<name>A0A0E9U1Z3_ANGAN</name>
<reference evidence="1" key="2">
    <citation type="journal article" date="2015" name="Fish Shellfish Immunol.">
        <title>Early steps in the European eel (Anguilla anguilla)-Vibrio vulnificus interaction in the gills: Role of the RtxA13 toxin.</title>
        <authorList>
            <person name="Callol A."/>
            <person name="Pajuelo D."/>
            <person name="Ebbesson L."/>
            <person name="Teles M."/>
            <person name="MacKenzie S."/>
            <person name="Amaro C."/>
        </authorList>
    </citation>
    <scope>NUCLEOTIDE SEQUENCE</scope>
</reference>
<evidence type="ECO:0000313" key="1">
    <source>
        <dbReference type="EMBL" id="JAH59811.1"/>
    </source>
</evidence>
<dbReference type="AlphaFoldDB" id="A0A0E9U1Z3"/>
<accession>A0A0E9U1Z3</accession>
<dbReference type="EMBL" id="GBXM01048766">
    <property type="protein sequence ID" value="JAH59811.1"/>
    <property type="molecule type" value="Transcribed_RNA"/>
</dbReference>
<sequence>MLCKNHICLTGKLSSNFIGGTSFPDLHIYFQSTCSKDCSNLLDPDVVARFRKRYPDGVISKPKNM</sequence>
<organism evidence="1">
    <name type="scientific">Anguilla anguilla</name>
    <name type="common">European freshwater eel</name>
    <name type="synonym">Muraena anguilla</name>
    <dbReference type="NCBI Taxonomy" id="7936"/>
    <lineage>
        <taxon>Eukaryota</taxon>
        <taxon>Metazoa</taxon>
        <taxon>Chordata</taxon>
        <taxon>Craniata</taxon>
        <taxon>Vertebrata</taxon>
        <taxon>Euteleostomi</taxon>
        <taxon>Actinopterygii</taxon>
        <taxon>Neopterygii</taxon>
        <taxon>Teleostei</taxon>
        <taxon>Anguilliformes</taxon>
        <taxon>Anguillidae</taxon>
        <taxon>Anguilla</taxon>
    </lineage>
</organism>
<proteinExistence type="predicted"/>